<protein>
    <submittedName>
        <fullName evidence="2">Uncharacterized protein</fullName>
    </submittedName>
</protein>
<feature type="region of interest" description="Disordered" evidence="1">
    <location>
        <begin position="623"/>
        <end position="650"/>
    </location>
</feature>
<proteinExistence type="predicted"/>
<evidence type="ECO:0000256" key="1">
    <source>
        <dbReference type="SAM" id="MobiDB-lite"/>
    </source>
</evidence>
<evidence type="ECO:0000313" key="2">
    <source>
        <dbReference type="EMBL" id="GIL65057.1"/>
    </source>
</evidence>
<reference evidence="2" key="1">
    <citation type="journal article" date="2021" name="Proc. Natl. Acad. Sci. U.S.A.">
        <title>Three genomes in the algal genus Volvox reveal the fate of a haploid sex-determining region after a transition to homothallism.</title>
        <authorList>
            <person name="Yamamoto K."/>
            <person name="Hamaji T."/>
            <person name="Kawai-Toyooka H."/>
            <person name="Matsuzaki R."/>
            <person name="Takahashi F."/>
            <person name="Nishimura Y."/>
            <person name="Kawachi M."/>
            <person name="Noguchi H."/>
            <person name="Minakuchi Y."/>
            <person name="Umen J.G."/>
            <person name="Toyoda A."/>
            <person name="Nozaki H."/>
        </authorList>
    </citation>
    <scope>NUCLEOTIDE SEQUENCE</scope>
    <source>
        <strain evidence="2">NIES-3780</strain>
    </source>
</reference>
<accession>A0A8J4BM16</accession>
<gene>
    <name evidence="2" type="ORF">Vafri_18905</name>
</gene>
<dbReference type="EMBL" id="BNCO01000072">
    <property type="protein sequence ID" value="GIL65057.1"/>
    <property type="molecule type" value="Genomic_DNA"/>
</dbReference>
<dbReference type="PANTHER" id="PTHR45725:SF18">
    <property type="entry name" value="ORC1-LIKE AAA ATPASE DOMAIN-CONTAINING PROTEIN"/>
    <property type="match status" value="1"/>
</dbReference>
<feature type="compositionally biased region" description="Gly residues" evidence="1">
    <location>
        <begin position="626"/>
        <end position="635"/>
    </location>
</feature>
<comment type="caution">
    <text evidence="2">The sequence shown here is derived from an EMBL/GenBank/DDBJ whole genome shotgun (WGS) entry which is preliminary data.</text>
</comment>
<feature type="region of interest" description="Disordered" evidence="1">
    <location>
        <begin position="475"/>
        <end position="522"/>
    </location>
</feature>
<dbReference type="Proteomes" id="UP000747399">
    <property type="component" value="Unassembled WGS sequence"/>
</dbReference>
<feature type="compositionally biased region" description="Polar residues" evidence="1">
    <location>
        <begin position="507"/>
        <end position="522"/>
    </location>
</feature>
<feature type="compositionally biased region" description="Low complexity" evidence="1">
    <location>
        <begin position="560"/>
        <end position="569"/>
    </location>
</feature>
<dbReference type="PANTHER" id="PTHR45725">
    <property type="entry name" value="FORMIN HOMOLOGY 2 FAMILY MEMBER"/>
    <property type="match status" value="1"/>
</dbReference>
<sequence>MGTPPPLPEPVRGLRLEERAPSITTLIVEAAKTMSSSCVGPVCASDQLSAMPADVAGLQPARFAGFPADAPSVPGRPHVSPFAVAAGDDELSCGTGGSPSSIVDDAEFQLICQQTESVRLSIHPISPFESGLAPGLIGTAFGSASAQGVIEAKGKSCLKQHSESGADFNSRNPQEPIAPPHWSPSSFQGHWERSDSTTGPRISDPSALALPLSAPSPFSDIPAVGGGSRRVLGDMALALPFPAAAEELSPRFRQRLQSLIPEVIRGLFPALLPKLMPAAINAALPAASSVLTSRMNNTNNKTALDSLSTVESLLPVVLEAALTPALATTLPKAVFATLNLLFSAACTDAASAYDTNEDERLPAAPPAPAAAASGGSATSISAPPSLCSEPAAAAAVVTAAATTANAAPAAAGERQQSMSLEQQSAAEAQLVRMLFGVDGNESSQQQQHQDAAKIKSKLAKAATPCVLDVASAIASSTGSHGSGAASRVVSPTGSGISSPAEQLGSRPPSSAKSTAEGVTTAASQDNLEHAAVAPLAAAAAPVSAVRRPSLAAFAGASTGAAAPLSATGGDSYSRRLSETNHGSSVAPAAASRPASYFSAMSAKDPGRGSNTVGLNQPQLMYSRSSGGSGGGGSMGHGEDGMSSVEDALSTCSGGDMPSPCTEICGGLGGALGTGGTVNSSAISSFLMHSGNSADGAAAAGLYGIRGDTLLDRLQQVHQSQHSAAPASAVSVPGHIASPAELLVAASRNGGAGAAGGVLASQLVQQAQPSQAAVAAALFMQQQQQQRQQQQEAEAAVAAQQQLHQLQQLQALVVGRSLSEQDFVPPSPPLSSTAAAGGVQWRRSSGTDVAFSSDLWQTDADALGFAAAAQLALGQQQQQQQQQAIAAAGLLQQQQQQQQQQLIAQSLAAVAAANAAGRAVRAEDFLTFGTNVSGTGLQMQAASGLGSQAAAAQLAAAAAATATASNTAPSATDLASYMDTAIRRMLLVSPQAASELARACGAFSGAHAQLNHLCCIIAEQLLDVAAMAPEVAAALLRALAVHRTRGAQATDVDPRVMGRILQLLRAGPAGRQLCLVSLEQWVDGLSRIHKRRAYLDTILHNYQLTLKRLVQAMGHQVHAVNMSLPRQLLNDLSPRALLLLTAELAPYPLLQPRRWSEEIIWTVTQMHAMGIDMPAGVSHGGATAVAGQGSTPTSVFQWEVRRALAATADDIAAAGGAASTCGQSPPGAGGAGPLAGMGLGAGNVAAAAAGQVTGSSGATTPGGAAVPWAAHAALHRHLLLGLRRVQSRFFSDRLRKMHGLYGDAVEALLRSSLPQDVLVPEREVVVLVAVLLMLECRMRPEDFDAAFGRDLQRCLAVSSVEEVANRLRCGLVPDSPLRVDPHKSRALSQLLKLGALPGQPQF</sequence>
<dbReference type="InterPro" id="IPR051425">
    <property type="entry name" value="Formin_Homology"/>
</dbReference>
<evidence type="ECO:0000313" key="3">
    <source>
        <dbReference type="Proteomes" id="UP000747399"/>
    </source>
</evidence>
<feature type="compositionally biased region" description="Low complexity" evidence="1">
    <location>
        <begin position="475"/>
        <end position="486"/>
    </location>
</feature>
<organism evidence="2 3">
    <name type="scientific">Volvox africanus</name>
    <dbReference type="NCBI Taxonomy" id="51714"/>
    <lineage>
        <taxon>Eukaryota</taxon>
        <taxon>Viridiplantae</taxon>
        <taxon>Chlorophyta</taxon>
        <taxon>core chlorophytes</taxon>
        <taxon>Chlorophyceae</taxon>
        <taxon>CS clade</taxon>
        <taxon>Chlamydomonadales</taxon>
        <taxon>Volvocaceae</taxon>
        <taxon>Volvox</taxon>
    </lineage>
</organism>
<name>A0A8J4BM16_9CHLO</name>
<feature type="region of interest" description="Disordered" evidence="1">
    <location>
        <begin position="560"/>
        <end position="590"/>
    </location>
</feature>
<keyword evidence="3" id="KW-1185">Reference proteome</keyword>
<feature type="compositionally biased region" description="Polar residues" evidence="1">
    <location>
        <begin position="489"/>
        <end position="500"/>
    </location>
</feature>
<feature type="region of interest" description="Disordered" evidence="1">
    <location>
        <begin position="161"/>
        <end position="207"/>
    </location>
</feature>
<feature type="region of interest" description="Disordered" evidence="1">
    <location>
        <begin position="357"/>
        <end position="376"/>
    </location>
</feature>